<feature type="transmembrane region" description="Helical" evidence="1">
    <location>
        <begin position="56"/>
        <end position="78"/>
    </location>
</feature>
<gene>
    <name evidence="3" type="ORF">MCNF_35220</name>
</gene>
<reference evidence="3" key="1">
    <citation type="journal article" date="2019" name="Emerg. Microbes Infect.">
        <title>Comprehensive subspecies identification of 175 nontuberculous mycobacteria species based on 7547 genomic profiles.</title>
        <authorList>
            <person name="Matsumoto Y."/>
            <person name="Kinjo T."/>
            <person name="Motooka D."/>
            <person name="Nabeya D."/>
            <person name="Jung N."/>
            <person name="Uechi K."/>
            <person name="Horii T."/>
            <person name="Iida T."/>
            <person name="Fujita J."/>
            <person name="Nakamura S."/>
        </authorList>
    </citation>
    <scope>NUCLEOTIDE SEQUENCE [LARGE SCALE GENOMIC DNA]</scope>
    <source>
        <strain evidence="3">JCM 13671</strain>
    </source>
</reference>
<accession>A0A7I7Y019</accession>
<organism evidence="3 4">
    <name type="scientific">Mycolicibacterium confluentis</name>
    <dbReference type="NCBI Taxonomy" id="28047"/>
    <lineage>
        <taxon>Bacteria</taxon>
        <taxon>Bacillati</taxon>
        <taxon>Actinomycetota</taxon>
        <taxon>Actinomycetes</taxon>
        <taxon>Mycobacteriales</taxon>
        <taxon>Mycobacteriaceae</taxon>
        <taxon>Mycolicibacterium</taxon>
    </lineage>
</organism>
<keyword evidence="1" id="KW-0472">Membrane</keyword>
<keyword evidence="1" id="KW-0812">Transmembrane</keyword>
<sequence length="317" mass="33641">MLTVLGAVLLLIAAVAAPFRFVPVGSVEAAVLCALWPILVACAVPAAVMFLVARRWVWATVSGALVAVLVASYAPLYIPDRREAGDDGNVPVRVVTANLRRGGADAEAFVAAVRDRADVVAVEELTRRMRDDLVAAGMDTEFPEATTHPAPLSSGIGLWARAPLAESRLLTNFTMPALTSEVTVPGAQSPVLLFVVHTANPVTKPVREWKGDLEQIRTELRRLADTSAGRCVVVAGDFNATVDMWNFRQLLADGYEDAARQAGSGVALTFPAHLPVPAFSGIDHVLTRGCRATSVEVVAVPGSDHRALAVTVEVPRN</sequence>
<keyword evidence="4" id="KW-1185">Reference proteome</keyword>
<evidence type="ECO:0000259" key="2">
    <source>
        <dbReference type="Pfam" id="PF03372"/>
    </source>
</evidence>
<proteinExistence type="predicted"/>
<dbReference type="Pfam" id="PF03372">
    <property type="entry name" value="Exo_endo_phos"/>
    <property type="match status" value="1"/>
</dbReference>
<dbReference type="GO" id="GO:0003824">
    <property type="term" value="F:catalytic activity"/>
    <property type="evidence" value="ECO:0007669"/>
    <property type="project" value="InterPro"/>
</dbReference>
<feature type="transmembrane region" description="Helical" evidence="1">
    <location>
        <begin position="26"/>
        <end position="49"/>
    </location>
</feature>
<dbReference type="Proteomes" id="UP000466931">
    <property type="component" value="Chromosome"/>
</dbReference>
<dbReference type="SUPFAM" id="SSF56219">
    <property type="entry name" value="DNase I-like"/>
    <property type="match status" value="1"/>
</dbReference>
<keyword evidence="1" id="KW-1133">Transmembrane helix</keyword>
<feature type="domain" description="Endonuclease/exonuclease/phosphatase" evidence="2">
    <location>
        <begin position="95"/>
        <end position="305"/>
    </location>
</feature>
<dbReference type="EMBL" id="AP022612">
    <property type="protein sequence ID" value="BBZ34917.1"/>
    <property type="molecule type" value="Genomic_DNA"/>
</dbReference>
<evidence type="ECO:0000313" key="4">
    <source>
        <dbReference type="Proteomes" id="UP000466931"/>
    </source>
</evidence>
<evidence type="ECO:0000256" key="1">
    <source>
        <dbReference type="SAM" id="Phobius"/>
    </source>
</evidence>
<dbReference type="AlphaFoldDB" id="A0A7I7Y019"/>
<protein>
    <recommendedName>
        <fullName evidence="2">Endonuclease/exonuclease/phosphatase domain-containing protein</fullName>
    </recommendedName>
</protein>
<name>A0A7I7Y019_9MYCO</name>
<evidence type="ECO:0000313" key="3">
    <source>
        <dbReference type="EMBL" id="BBZ34917.1"/>
    </source>
</evidence>
<dbReference type="InterPro" id="IPR036691">
    <property type="entry name" value="Endo/exonu/phosph_ase_sf"/>
</dbReference>
<dbReference type="InterPro" id="IPR005135">
    <property type="entry name" value="Endo/exonuclease/phosphatase"/>
</dbReference>
<dbReference type="Gene3D" id="3.60.10.10">
    <property type="entry name" value="Endonuclease/exonuclease/phosphatase"/>
    <property type="match status" value="1"/>
</dbReference>
<reference evidence="3" key="2">
    <citation type="submission" date="2020-02" db="EMBL/GenBank/DDBJ databases">
        <authorList>
            <person name="Matsumoto Y."/>
            <person name="Motooka D."/>
            <person name="Nakamura S."/>
        </authorList>
    </citation>
    <scope>NUCLEOTIDE SEQUENCE</scope>
    <source>
        <strain evidence="3">JCM 13671</strain>
    </source>
</reference>